<proteinExistence type="inferred from homology"/>
<evidence type="ECO:0000256" key="1">
    <source>
        <dbReference type="ARBA" id="ARBA00006484"/>
    </source>
</evidence>
<dbReference type="InterPro" id="IPR057326">
    <property type="entry name" value="KR_dom"/>
</dbReference>
<dbReference type="InterPro" id="IPR036291">
    <property type="entry name" value="NAD(P)-bd_dom_sf"/>
</dbReference>
<dbReference type="InterPro" id="IPR020904">
    <property type="entry name" value="Sc_DH/Rdtase_CS"/>
</dbReference>
<evidence type="ECO:0000256" key="2">
    <source>
        <dbReference type="ARBA" id="ARBA00022857"/>
    </source>
</evidence>
<reference evidence="7" key="1">
    <citation type="submission" date="2018-03" db="EMBL/GenBank/DDBJ databases">
        <authorList>
            <person name="Guldener U."/>
        </authorList>
    </citation>
    <scope>NUCLEOTIDE SEQUENCE</scope>
</reference>
<evidence type="ECO:0000313" key="8">
    <source>
        <dbReference type="Proteomes" id="UP001187682"/>
    </source>
</evidence>
<keyword evidence="3" id="KW-0560">Oxidoreductase</keyword>
<evidence type="ECO:0000256" key="4">
    <source>
        <dbReference type="ARBA" id="ARBA00037096"/>
    </source>
</evidence>
<evidence type="ECO:0000259" key="6">
    <source>
        <dbReference type="SMART" id="SM00822"/>
    </source>
</evidence>
<dbReference type="PRINTS" id="PR00080">
    <property type="entry name" value="SDRFAMILY"/>
</dbReference>
<dbReference type="Pfam" id="PF22893">
    <property type="entry name" value="ULD_2"/>
    <property type="match status" value="1"/>
</dbReference>
<dbReference type="EMBL" id="ONZQ02000006">
    <property type="protein sequence ID" value="SPO02304.1"/>
    <property type="molecule type" value="Genomic_DNA"/>
</dbReference>
<feature type="compositionally biased region" description="Acidic residues" evidence="5">
    <location>
        <begin position="471"/>
        <end position="481"/>
    </location>
</feature>
<dbReference type="InterPro" id="IPR054464">
    <property type="entry name" value="ULD_fung"/>
</dbReference>
<dbReference type="GO" id="GO:0016020">
    <property type="term" value="C:membrane"/>
    <property type="evidence" value="ECO:0007669"/>
    <property type="project" value="TreeGrafter"/>
</dbReference>
<dbReference type="PANTHER" id="PTHR44196">
    <property type="entry name" value="DEHYDROGENASE/REDUCTASE SDR FAMILY MEMBER 7B"/>
    <property type="match status" value="1"/>
</dbReference>
<dbReference type="SUPFAM" id="SSF51735">
    <property type="entry name" value="NAD(P)-binding Rossmann-fold domains"/>
    <property type="match status" value="1"/>
</dbReference>
<comment type="caution">
    <text evidence="7">The sequence shown here is derived from an EMBL/GenBank/DDBJ whole genome shotgun (WGS) entry which is preliminary data.</text>
</comment>
<name>A0AAE8MZ37_9PEZI</name>
<dbReference type="Pfam" id="PF00106">
    <property type="entry name" value="adh_short"/>
    <property type="match status" value="1"/>
</dbReference>
<dbReference type="PRINTS" id="PR00081">
    <property type="entry name" value="GDHRDH"/>
</dbReference>
<dbReference type="PROSITE" id="PS00061">
    <property type="entry name" value="ADH_SHORT"/>
    <property type="match status" value="1"/>
</dbReference>
<dbReference type="Proteomes" id="UP001187682">
    <property type="component" value="Unassembled WGS sequence"/>
</dbReference>
<organism evidence="7 8">
    <name type="scientific">Cephalotrichum gorgonifer</name>
    <dbReference type="NCBI Taxonomy" id="2041049"/>
    <lineage>
        <taxon>Eukaryota</taxon>
        <taxon>Fungi</taxon>
        <taxon>Dikarya</taxon>
        <taxon>Ascomycota</taxon>
        <taxon>Pezizomycotina</taxon>
        <taxon>Sordariomycetes</taxon>
        <taxon>Hypocreomycetidae</taxon>
        <taxon>Microascales</taxon>
        <taxon>Microascaceae</taxon>
        <taxon>Cephalotrichum</taxon>
    </lineage>
</organism>
<keyword evidence="2" id="KW-0521">NADP</keyword>
<dbReference type="Gene3D" id="3.40.50.720">
    <property type="entry name" value="NAD(P)-binding Rossmann-like Domain"/>
    <property type="match status" value="1"/>
</dbReference>
<comment type="similarity">
    <text evidence="1">Belongs to the short-chain dehydrogenases/reductases (SDR) family.</text>
</comment>
<dbReference type="InterPro" id="IPR002347">
    <property type="entry name" value="SDR_fam"/>
</dbReference>
<dbReference type="CDD" id="cd05233">
    <property type="entry name" value="SDR_c"/>
    <property type="match status" value="1"/>
</dbReference>
<evidence type="ECO:0000313" key="7">
    <source>
        <dbReference type="EMBL" id="SPO02304.1"/>
    </source>
</evidence>
<accession>A0AAE8MZ37</accession>
<keyword evidence="8" id="KW-1185">Reference proteome</keyword>
<evidence type="ECO:0000256" key="5">
    <source>
        <dbReference type="SAM" id="MobiDB-lite"/>
    </source>
</evidence>
<dbReference type="SMART" id="SM00822">
    <property type="entry name" value="PKS_KR"/>
    <property type="match status" value="1"/>
</dbReference>
<dbReference type="PANTHER" id="PTHR44196:SF1">
    <property type="entry name" value="DEHYDROGENASE_REDUCTASE SDR FAMILY MEMBER 7B"/>
    <property type="match status" value="1"/>
</dbReference>
<comment type="function">
    <text evidence="4">Putative oxidoreductase.</text>
</comment>
<dbReference type="GO" id="GO:0016491">
    <property type="term" value="F:oxidoreductase activity"/>
    <property type="evidence" value="ECO:0007669"/>
    <property type="project" value="UniProtKB-KW"/>
</dbReference>
<protein>
    <recommendedName>
        <fullName evidence="6">Ketoreductase domain-containing protein</fullName>
    </recommendedName>
</protein>
<sequence length="858" mass="94041">MEVTFGAAGDFIAIGLLIKDIIRALDDSRGSSNEYSQLKVSLELLDKVLLQVHEICSEPDNGGAGATAFLGNDLRIGGLSHRVVSQIRQSVEAFAKRNGKFETALGPTTSTSSSRPGRALRDVARKVQWVFEERDIEKFRGEIQMYTALLEILLHTLNVYDQNPACGPQVFTYLTNTVTNKIHTLMSRHAIRETRKELNTGLASLRDATHTMVRAQNTSLAELFGRMCRTLLGKLSTVSRMVGEVKQCSKQVLTVGLRVYSELRALQVLVKRLARPISEDHFILEDALGRSFVIHLRTIPSWAAFDFILKEMFRGQKGARRIAKYRYKLQERQSHRLIDRSRIWDASFKPNETIFMSLMCRDAENSSVSQLSTCPACKTISTGSADEEIVCRKCGMTYQRVVEVDEEERSVPPPPPLFSRRTPPKFGISSFKIHGPELPPKNKKRHKRTDDGEVESCACGRSKRAKTTAADSEDSSSDDEDVSGLARITVMTKLKKLRPGTGPFRAMGILTFGDLARAAAGTIGSAEDALQHGKLGSDVRLATSTSLRKRHFVALPMCNSTLPDRLLLPQNRPLRGTTAVVTGAGRGIGRAIAMAFARAGCNVACVSRTWSEVDDVARLIKAAGLAEAKAIVCDVTDVAAISALASEIRLWIDRPVHVLVNNAGVARLDAVEHQSDLGAWNRVLATNLSGPVALTYQFLPGMISSGSGAIISIGSRNAIYTIPFMSAYSVSKTGLLRFHENLGQELRGKGVNNFYVVPGNVETSILDSSEAIDAESYRCSSGVRRMAALISEAQKSPPEVVATTCVRLVVDENAGFLSGRYIDCDTNVDALFEDIQKAGESECVRRGLYKLRMDTLPV</sequence>
<feature type="region of interest" description="Disordered" evidence="5">
    <location>
        <begin position="429"/>
        <end position="481"/>
    </location>
</feature>
<gene>
    <name evidence="7" type="ORF">DNG_04977</name>
</gene>
<dbReference type="AlphaFoldDB" id="A0AAE8MZ37"/>
<feature type="domain" description="Ketoreductase" evidence="6">
    <location>
        <begin position="577"/>
        <end position="749"/>
    </location>
</feature>
<evidence type="ECO:0000256" key="3">
    <source>
        <dbReference type="ARBA" id="ARBA00023002"/>
    </source>
</evidence>